<gene>
    <name evidence="1" type="ORF">GQS40_09900</name>
</gene>
<dbReference type="Pfam" id="PF06257">
    <property type="entry name" value="VEG"/>
    <property type="match status" value="1"/>
</dbReference>
<evidence type="ECO:0000313" key="1">
    <source>
        <dbReference type="EMBL" id="MWN21544.1"/>
    </source>
</evidence>
<dbReference type="PANTHER" id="PTHR40026">
    <property type="entry name" value="PROTEIN VEG"/>
    <property type="match status" value="1"/>
</dbReference>
<protein>
    <recommendedName>
        <fullName evidence="3">Veg protein</fullName>
    </recommendedName>
</protein>
<organism evidence="1 2">
    <name type="scientific">Leuconostoc lactis</name>
    <dbReference type="NCBI Taxonomy" id="1246"/>
    <lineage>
        <taxon>Bacteria</taxon>
        <taxon>Bacillati</taxon>
        <taxon>Bacillota</taxon>
        <taxon>Bacilli</taxon>
        <taxon>Lactobacillales</taxon>
        <taxon>Lactobacillaceae</taxon>
        <taxon>Leuconostoc</taxon>
    </lineage>
</organism>
<dbReference type="Gene3D" id="2.30.30.100">
    <property type="match status" value="1"/>
</dbReference>
<evidence type="ECO:0000313" key="2">
    <source>
        <dbReference type="Proteomes" id="UP000478636"/>
    </source>
</evidence>
<proteinExistence type="predicted"/>
<dbReference type="AlphaFoldDB" id="A0A6L7ABA7"/>
<dbReference type="InterPro" id="IPR009366">
    <property type="entry name" value="Protein_Veg"/>
</dbReference>
<reference evidence="1 2" key="1">
    <citation type="submission" date="2019-12" db="EMBL/GenBank/DDBJ databases">
        <title>Complete genome sequence of Leuconostoc lactis strain AVN1 provides insights into metabolic potential.</title>
        <authorList>
            <person name="Besrour N."/>
            <person name="Najjari A."/>
            <person name="Fhoula I."/>
            <person name="Jaballah S."/>
            <person name="Klibi N."/>
            <person name="Ouzari H.I."/>
        </authorList>
    </citation>
    <scope>NUCLEOTIDE SEQUENCE [LARGE SCALE GENOMIC DNA]</scope>
    <source>
        <strain evidence="1 2">AVN1</strain>
    </source>
</reference>
<accession>A0A6L7ABA7</accession>
<dbReference type="GO" id="GO:0006355">
    <property type="term" value="P:regulation of DNA-templated transcription"/>
    <property type="evidence" value="ECO:0007669"/>
    <property type="project" value="InterPro"/>
</dbReference>
<sequence length="92" mass="10198">MTVPTSGPKHSPVQIVILQDIKTELDAHVGEEVTVVAQAGRKKITERSGVLRSTFPSLFVVELDEDANFERASYSYTDILTNTHLFVPNDLI</sequence>
<dbReference type="EMBL" id="WSZI01000016">
    <property type="protein sequence ID" value="MWN21544.1"/>
    <property type="molecule type" value="Genomic_DNA"/>
</dbReference>
<comment type="caution">
    <text evidence="1">The sequence shown here is derived from an EMBL/GenBank/DDBJ whole genome shotgun (WGS) entry which is preliminary data.</text>
</comment>
<evidence type="ECO:0008006" key="3">
    <source>
        <dbReference type="Google" id="ProtNLM"/>
    </source>
</evidence>
<dbReference type="Proteomes" id="UP000478636">
    <property type="component" value="Unassembled WGS sequence"/>
</dbReference>
<name>A0A6L7ABA7_LEULA</name>
<dbReference type="PANTHER" id="PTHR40026:SF1">
    <property type="entry name" value="PROTEIN VEG"/>
    <property type="match status" value="1"/>
</dbReference>